<dbReference type="KEGG" id="ssl:SS1G_13904"/>
<dbReference type="InParanoid" id="A7F8H3"/>
<name>A7F8H3_SCLS1</name>
<sequence length="39" mass="4116">MASDDIGGQQPVRHVVVEDAAVRGRLANSVGKEDDPVNI</sequence>
<dbReference type="GeneID" id="5481136"/>
<dbReference type="EMBL" id="CH476648">
    <property type="protein sequence ID" value="EDN99044.1"/>
    <property type="molecule type" value="Genomic_DNA"/>
</dbReference>
<keyword evidence="2" id="KW-1185">Reference proteome</keyword>
<reference evidence="2" key="1">
    <citation type="journal article" date="2011" name="PLoS Genet.">
        <title>Genomic analysis of the necrotrophic fungal pathogens Sclerotinia sclerotiorum and Botrytis cinerea.</title>
        <authorList>
            <person name="Amselem J."/>
            <person name="Cuomo C.A."/>
            <person name="van Kan J.A."/>
            <person name="Viaud M."/>
            <person name="Benito E.P."/>
            <person name="Couloux A."/>
            <person name="Coutinho P.M."/>
            <person name="de Vries R.P."/>
            <person name="Dyer P.S."/>
            <person name="Fillinger S."/>
            <person name="Fournier E."/>
            <person name="Gout L."/>
            <person name="Hahn M."/>
            <person name="Kohn L."/>
            <person name="Lapalu N."/>
            <person name="Plummer K.M."/>
            <person name="Pradier J.M."/>
            <person name="Quevillon E."/>
            <person name="Sharon A."/>
            <person name="Simon A."/>
            <person name="ten Have A."/>
            <person name="Tudzynski B."/>
            <person name="Tudzynski P."/>
            <person name="Wincker P."/>
            <person name="Andrew M."/>
            <person name="Anthouard V."/>
            <person name="Beever R.E."/>
            <person name="Beffa R."/>
            <person name="Benoit I."/>
            <person name="Bouzid O."/>
            <person name="Brault B."/>
            <person name="Chen Z."/>
            <person name="Choquer M."/>
            <person name="Collemare J."/>
            <person name="Cotton P."/>
            <person name="Danchin E.G."/>
            <person name="Da Silva C."/>
            <person name="Gautier A."/>
            <person name="Giraud C."/>
            <person name="Giraud T."/>
            <person name="Gonzalez C."/>
            <person name="Grossetete S."/>
            <person name="Guldener U."/>
            <person name="Henrissat B."/>
            <person name="Howlett B.J."/>
            <person name="Kodira C."/>
            <person name="Kretschmer M."/>
            <person name="Lappartient A."/>
            <person name="Leroch M."/>
            <person name="Levis C."/>
            <person name="Mauceli E."/>
            <person name="Neuveglise C."/>
            <person name="Oeser B."/>
            <person name="Pearson M."/>
            <person name="Poulain J."/>
            <person name="Poussereau N."/>
            <person name="Quesneville H."/>
            <person name="Rascle C."/>
            <person name="Schumacher J."/>
            <person name="Segurens B."/>
            <person name="Sexton A."/>
            <person name="Silva E."/>
            <person name="Sirven C."/>
            <person name="Soanes D.M."/>
            <person name="Talbot N.J."/>
            <person name="Templeton M."/>
            <person name="Yandava C."/>
            <person name="Yarden O."/>
            <person name="Zeng Q."/>
            <person name="Rollins J.A."/>
            <person name="Lebrun M.H."/>
            <person name="Dickman M."/>
        </authorList>
    </citation>
    <scope>NUCLEOTIDE SEQUENCE [LARGE SCALE GENOMIC DNA]</scope>
    <source>
        <strain evidence="2">ATCC 18683 / 1980 / Ss-1</strain>
    </source>
</reference>
<organism evidence="1 2">
    <name type="scientific">Sclerotinia sclerotiorum (strain ATCC 18683 / 1980 / Ss-1)</name>
    <name type="common">White mold</name>
    <name type="synonym">Whetzelinia sclerotiorum</name>
    <dbReference type="NCBI Taxonomy" id="665079"/>
    <lineage>
        <taxon>Eukaryota</taxon>
        <taxon>Fungi</taxon>
        <taxon>Dikarya</taxon>
        <taxon>Ascomycota</taxon>
        <taxon>Pezizomycotina</taxon>
        <taxon>Leotiomycetes</taxon>
        <taxon>Helotiales</taxon>
        <taxon>Sclerotiniaceae</taxon>
        <taxon>Sclerotinia</taxon>
    </lineage>
</organism>
<accession>A7F8H3</accession>
<protein>
    <submittedName>
        <fullName evidence="1">Uncharacterized protein</fullName>
    </submittedName>
</protein>
<evidence type="ECO:0000313" key="2">
    <source>
        <dbReference type="Proteomes" id="UP000001312"/>
    </source>
</evidence>
<dbReference type="RefSeq" id="XP_001585044.1">
    <property type="nucleotide sequence ID" value="XM_001584994.1"/>
</dbReference>
<evidence type="ECO:0000313" key="1">
    <source>
        <dbReference type="EMBL" id="EDN99044.1"/>
    </source>
</evidence>
<gene>
    <name evidence="1" type="ORF">SS1G_13904</name>
</gene>
<dbReference type="AlphaFoldDB" id="A7F8H3"/>
<proteinExistence type="predicted"/>
<dbReference type="Proteomes" id="UP000001312">
    <property type="component" value="Unassembled WGS sequence"/>
</dbReference>